<sequence>MSFEALRTGCVIRYPYLWAREAARGETEGRKSRPTAVGIRLPRPDGDTLLLFPITSQPPRPDCFAVEIPEIEKRRAGLDTSLRLWIVLDEYNTDIVGQSFYLEPDPPLGQFGKPWFETVLRSVIAHKKQLHAVRRGD</sequence>
<dbReference type="AlphaFoldDB" id="K2JVJ0"/>
<dbReference type="RefSeq" id="WP_008945948.1">
    <property type="nucleotide sequence ID" value="NZ_AMRL01000031.1"/>
</dbReference>
<organism evidence="1 2">
    <name type="scientific">Oceanibaculum indicum P24</name>
    <dbReference type="NCBI Taxonomy" id="1207063"/>
    <lineage>
        <taxon>Bacteria</taxon>
        <taxon>Pseudomonadati</taxon>
        <taxon>Pseudomonadota</taxon>
        <taxon>Alphaproteobacteria</taxon>
        <taxon>Rhodospirillales</taxon>
        <taxon>Oceanibaculaceae</taxon>
        <taxon>Oceanibaculum</taxon>
    </lineage>
</organism>
<dbReference type="STRING" id="1207063.P24_16732"/>
<comment type="caution">
    <text evidence="1">The sequence shown here is derived from an EMBL/GenBank/DDBJ whole genome shotgun (WGS) entry which is preliminary data.</text>
</comment>
<dbReference type="eggNOG" id="ENOG5032S7M">
    <property type="taxonomic scope" value="Bacteria"/>
</dbReference>
<proteinExistence type="predicted"/>
<evidence type="ECO:0000313" key="2">
    <source>
        <dbReference type="Proteomes" id="UP000006746"/>
    </source>
</evidence>
<dbReference type="Proteomes" id="UP000006746">
    <property type="component" value="Unassembled WGS sequence"/>
</dbReference>
<evidence type="ECO:0008006" key="3">
    <source>
        <dbReference type="Google" id="ProtNLM"/>
    </source>
</evidence>
<gene>
    <name evidence="1" type="ORF">P24_16732</name>
</gene>
<keyword evidence="2" id="KW-1185">Reference proteome</keyword>
<reference evidence="1 2" key="1">
    <citation type="journal article" date="2012" name="J. Bacteriol.">
        <title>Genome Sequence of Oceanibaculum indicum Type Strain P24.</title>
        <authorList>
            <person name="Lai Q."/>
            <person name="Shao Z."/>
        </authorList>
    </citation>
    <scope>NUCLEOTIDE SEQUENCE [LARGE SCALE GENOMIC DNA]</scope>
    <source>
        <strain evidence="1 2">P24</strain>
    </source>
</reference>
<dbReference type="EMBL" id="AMRL01000031">
    <property type="protein sequence ID" value="EKE69185.1"/>
    <property type="molecule type" value="Genomic_DNA"/>
</dbReference>
<accession>K2JVJ0</accession>
<evidence type="ECO:0000313" key="1">
    <source>
        <dbReference type="EMBL" id="EKE69185.1"/>
    </source>
</evidence>
<name>K2JVJ0_9PROT</name>
<protein>
    <recommendedName>
        <fullName evidence="3">PemK-like protein</fullName>
    </recommendedName>
</protein>